<dbReference type="PANTHER" id="PTHR16155:SF19">
    <property type="entry name" value="DED DOMAIN-CONTAINING PROTEIN"/>
    <property type="match status" value="1"/>
</dbReference>
<protein>
    <submittedName>
        <fullName evidence="2">SIR2 family protein</fullName>
    </submittedName>
</protein>
<evidence type="ECO:0000313" key="3">
    <source>
        <dbReference type="Proteomes" id="UP001622968"/>
    </source>
</evidence>
<gene>
    <name evidence="2" type="ORF">ACJBEI_13890</name>
</gene>
<dbReference type="InterPro" id="IPR002059">
    <property type="entry name" value="CSP_DNA-bd"/>
</dbReference>
<dbReference type="InterPro" id="IPR057574">
    <property type="entry name" value="nSTAND_NTPase5_dom"/>
</dbReference>
<organism evidence="2 3">
    <name type="scientific">Serratia sarumanii</name>
    <dbReference type="NCBI Taxonomy" id="3020826"/>
    <lineage>
        <taxon>Bacteria</taxon>
        <taxon>Pseudomonadati</taxon>
        <taxon>Pseudomonadota</taxon>
        <taxon>Gammaproteobacteria</taxon>
        <taxon>Enterobacterales</taxon>
        <taxon>Yersiniaceae</taxon>
        <taxon>Serratia</taxon>
    </lineage>
</organism>
<proteinExistence type="predicted"/>
<dbReference type="InterPro" id="IPR011129">
    <property type="entry name" value="CSD"/>
</dbReference>
<sequence>MSVPQTLIDKIKRGRVVLFLGSGALIGAKLKKFDVPKGNDLGNLISDRFLNGDYKYESLTQIADLAISEHGIIDVQEFIREIFEDLEVNDFHKIIPDFQWKAIFSTNYDRMIEFCYETKKTNQTLSIHLSNNDGFQEGEKTTDILNFVKLHGCITRTRDPDLPLILTVEQFNEYENNRNLLFKYLYELAIEYSIVFIGHSLQDANIRHIISMVNNNVPQGQRHYLLKPGIKDPEINLWASKKINALDFTFEDFLRKVNDLIPLSERFNYLITPISNNAIQKIFVTNAPPSEELNRILTDSIQYIHSDMNVEHFNPKEFYKGSDLGWYAQSAELAIKRTLLDRFLEEIILKPETERSDITELILLKGEAGSGKTVFLRQVAWEMRVMDFGCALWVNNGDNLTVEIIKEIIEKTNERIFIFWDDASLHANKMAALINSAVKSELKITIITAERYNEWSQRCDLLKESITEVYSLRNLSEFEVASLVEKLEIHDCLGPNLINKTKAERIQEFIVNSERQLLVALHEATMGEPFEDIIFNEYESIYPIQARTIYRTICTLNRLRVPVRAGLIARIFGINFSDFKQQFFTPLEKIVLWDSEGNDDYHYRARHAEIAEIVFNRAFGSTLEKYNEYTQILDKINIAFESDRISFRQFMRAKSLHEIFPDYQDVNGIYQKALKTIGEDPYLLQQMANFERIRPNGNLSLAIELLESAKEKAPYDSSIIHTMATVWRDKANNSNEAYDRIKFRGEARHLLQEAQRRWGGSPYISTTLLELSIDNFEDNMKDDNVSGKVIDDLIRRIEEEITISKQKYPDETMLSNLEARFAGIMNDDGRILSSLISAFNDNSRDPFIAIRLSKIYIDKGDFNEASKVLTQALERRRSDHRLNYQYAELLRIMDPSKRASLIYYYRRAFTPNDQNFQAQFWFARFAYESNDIKDTSLSADIFDYLRTARISKDDRFKIRDYIGGQVCATIFRGSLKGVNSGFGFVTVDGSGKDIFFPRSEVQNDLWEALKAGDRLKFNIGFNYAGPVACNIIPS</sequence>
<keyword evidence="3" id="KW-1185">Reference proteome</keyword>
<evidence type="ECO:0000259" key="1">
    <source>
        <dbReference type="PROSITE" id="PS51857"/>
    </source>
</evidence>
<dbReference type="EMBL" id="JBJHGH010000001">
    <property type="protein sequence ID" value="MFK8976304.1"/>
    <property type="molecule type" value="Genomic_DNA"/>
</dbReference>
<dbReference type="GeneID" id="301144540"/>
<dbReference type="InterPro" id="IPR027417">
    <property type="entry name" value="P-loop_NTPase"/>
</dbReference>
<feature type="domain" description="CSD" evidence="1">
    <location>
        <begin position="970"/>
        <end position="1033"/>
    </location>
</feature>
<dbReference type="PANTHER" id="PTHR16155">
    <property type="entry name" value="DED DOMAIN-CONTAINING PROTEIN"/>
    <property type="match status" value="1"/>
</dbReference>
<dbReference type="SUPFAM" id="SSF52540">
    <property type="entry name" value="P-loop containing nucleoside triphosphate hydrolases"/>
    <property type="match status" value="1"/>
</dbReference>
<dbReference type="Pfam" id="PF00313">
    <property type="entry name" value="CSD"/>
    <property type="match status" value="1"/>
</dbReference>
<dbReference type="Pfam" id="PF13289">
    <property type="entry name" value="SIR2_2"/>
    <property type="match status" value="1"/>
</dbReference>
<dbReference type="PROSITE" id="PS51857">
    <property type="entry name" value="CSD_2"/>
    <property type="match status" value="1"/>
</dbReference>
<dbReference type="Pfam" id="PF25199">
    <property type="entry name" value="nSTAND_NTPase5"/>
    <property type="match status" value="1"/>
</dbReference>
<dbReference type="SUPFAM" id="SSF48452">
    <property type="entry name" value="TPR-like"/>
    <property type="match status" value="1"/>
</dbReference>
<accession>A0ABW8QLG2</accession>
<comment type="caution">
    <text evidence="2">The sequence shown here is derived from an EMBL/GenBank/DDBJ whole genome shotgun (WGS) entry which is preliminary data.</text>
</comment>
<dbReference type="InterPro" id="IPR012340">
    <property type="entry name" value="NA-bd_OB-fold"/>
</dbReference>
<dbReference type="SUPFAM" id="SSF50249">
    <property type="entry name" value="Nucleic acid-binding proteins"/>
    <property type="match status" value="1"/>
</dbReference>
<evidence type="ECO:0000313" key="2">
    <source>
        <dbReference type="EMBL" id="MFK8976304.1"/>
    </source>
</evidence>
<dbReference type="InterPro" id="IPR011990">
    <property type="entry name" value="TPR-like_helical_dom_sf"/>
</dbReference>
<dbReference type="Gene3D" id="1.25.40.10">
    <property type="entry name" value="Tetratricopeptide repeat domain"/>
    <property type="match status" value="1"/>
</dbReference>
<dbReference type="SMART" id="SM00357">
    <property type="entry name" value="CSP"/>
    <property type="match status" value="1"/>
</dbReference>
<dbReference type="RefSeq" id="WP_072264975.1">
    <property type="nucleotide sequence ID" value="NZ_CP124750.1"/>
</dbReference>
<reference evidence="2 3" key="1">
    <citation type="submission" date="2024-11" db="EMBL/GenBank/DDBJ databases">
        <title>Draft genomes of five putative biosurfactant-producing Serratia sp. isolates from Laguna de Bay, Philippines.</title>
        <authorList>
            <person name="Lantican N."/>
            <person name="Barredo G.A."/>
            <person name="Rosana A."/>
            <person name="Siababa A.C."/>
            <person name="Montecillo A."/>
        </authorList>
    </citation>
    <scope>NUCLEOTIDE SEQUENCE [LARGE SCALE GENOMIC DNA]</scope>
    <source>
        <strain evidence="2 3">WS11a</strain>
    </source>
</reference>
<dbReference type="Proteomes" id="UP001622968">
    <property type="component" value="Unassembled WGS sequence"/>
</dbReference>
<dbReference type="Gene3D" id="2.40.50.140">
    <property type="entry name" value="Nucleic acid-binding proteins"/>
    <property type="match status" value="1"/>
</dbReference>
<name>A0ABW8QLG2_9GAMM</name>